<evidence type="ECO:0000256" key="3">
    <source>
        <dbReference type="ARBA" id="ARBA00022989"/>
    </source>
</evidence>
<evidence type="ECO:0000256" key="4">
    <source>
        <dbReference type="ARBA" id="ARBA00023136"/>
    </source>
</evidence>
<gene>
    <name evidence="5" type="ORF">CTOB1V02_LOCUS16216</name>
</gene>
<name>A0A7R8WUG9_9CRUS</name>
<evidence type="ECO:0000313" key="5">
    <source>
        <dbReference type="EMBL" id="CAD7238401.1"/>
    </source>
</evidence>
<comment type="subcellular location">
    <subcellularLocation>
        <location evidence="1">Membrane</location>
        <topology evidence="1">Multi-pass membrane protein</topology>
    </subcellularLocation>
</comment>
<dbReference type="AlphaFoldDB" id="A0A7R8WUG9"/>
<evidence type="ECO:0000256" key="1">
    <source>
        <dbReference type="ARBA" id="ARBA00004141"/>
    </source>
</evidence>
<proteinExistence type="predicted"/>
<keyword evidence="2" id="KW-0812">Transmembrane</keyword>
<dbReference type="PANTHER" id="PTHR11662">
    <property type="entry name" value="SOLUTE CARRIER FAMILY 17"/>
    <property type="match status" value="1"/>
</dbReference>
<dbReference type="GO" id="GO:0050803">
    <property type="term" value="P:regulation of synapse structure or activity"/>
    <property type="evidence" value="ECO:0007669"/>
    <property type="project" value="TreeGrafter"/>
</dbReference>
<dbReference type="OrthoDB" id="6368820at2759"/>
<dbReference type="SUPFAM" id="SSF103473">
    <property type="entry name" value="MFS general substrate transporter"/>
    <property type="match status" value="1"/>
</dbReference>
<dbReference type="GO" id="GO:0005326">
    <property type="term" value="F:neurotransmitter transmembrane transporter activity"/>
    <property type="evidence" value="ECO:0007669"/>
    <property type="project" value="TreeGrafter"/>
</dbReference>
<accession>A0A7R8WUG9</accession>
<evidence type="ECO:0000256" key="2">
    <source>
        <dbReference type="ARBA" id="ARBA00022692"/>
    </source>
</evidence>
<dbReference type="InterPro" id="IPR050382">
    <property type="entry name" value="MFS_Na/Anion_cotransporter"/>
</dbReference>
<keyword evidence="4" id="KW-0472">Membrane</keyword>
<dbReference type="EMBL" id="OB700805">
    <property type="protein sequence ID" value="CAD7238401.1"/>
    <property type="molecule type" value="Genomic_DNA"/>
</dbReference>
<dbReference type="GO" id="GO:0098700">
    <property type="term" value="P:neurotransmitter loading into synaptic vesicle"/>
    <property type="evidence" value="ECO:0007669"/>
    <property type="project" value="TreeGrafter"/>
</dbReference>
<keyword evidence="3" id="KW-1133">Transmembrane helix</keyword>
<organism evidence="5">
    <name type="scientific">Cyprideis torosa</name>
    <dbReference type="NCBI Taxonomy" id="163714"/>
    <lineage>
        <taxon>Eukaryota</taxon>
        <taxon>Metazoa</taxon>
        <taxon>Ecdysozoa</taxon>
        <taxon>Arthropoda</taxon>
        <taxon>Crustacea</taxon>
        <taxon>Oligostraca</taxon>
        <taxon>Ostracoda</taxon>
        <taxon>Podocopa</taxon>
        <taxon>Podocopida</taxon>
        <taxon>Cytherocopina</taxon>
        <taxon>Cytheroidea</taxon>
        <taxon>Cytherideidae</taxon>
        <taxon>Cyprideis</taxon>
    </lineage>
</organism>
<sequence>MVWYFFWYWLAFEKPSCHPTITEEEYQYIQESLGSTTSQSMPTIATTPWKAFFTSMPVYAIIVANFCRSWTFYLLILSQATMFKQVFNFNIEAVS</sequence>
<dbReference type="PANTHER" id="PTHR11662:SF456">
    <property type="entry name" value="VESICULAR GLUTAMATE TRANSPORTER, ISOFORM A"/>
    <property type="match status" value="1"/>
</dbReference>
<protein>
    <submittedName>
        <fullName evidence="5">Uncharacterized protein</fullName>
    </submittedName>
</protein>
<feature type="non-terminal residue" evidence="5">
    <location>
        <position position="1"/>
    </location>
</feature>
<reference evidence="5" key="1">
    <citation type="submission" date="2020-11" db="EMBL/GenBank/DDBJ databases">
        <authorList>
            <person name="Tran Van P."/>
        </authorList>
    </citation>
    <scope>NUCLEOTIDE SEQUENCE</scope>
</reference>
<dbReference type="GO" id="GO:0035249">
    <property type="term" value="P:synaptic transmission, glutamatergic"/>
    <property type="evidence" value="ECO:0007669"/>
    <property type="project" value="TreeGrafter"/>
</dbReference>
<dbReference type="GO" id="GO:0030672">
    <property type="term" value="C:synaptic vesicle membrane"/>
    <property type="evidence" value="ECO:0007669"/>
    <property type="project" value="TreeGrafter"/>
</dbReference>
<dbReference type="GO" id="GO:0005313">
    <property type="term" value="F:L-glutamate transmembrane transporter activity"/>
    <property type="evidence" value="ECO:0007669"/>
    <property type="project" value="TreeGrafter"/>
</dbReference>
<dbReference type="InterPro" id="IPR036259">
    <property type="entry name" value="MFS_trans_sf"/>
</dbReference>
<dbReference type="GO" id="GO:0060076">
    <property type="term" value="C:excitatory synapse"/>
    <property type="evidence" value="ECO:0007669"/>
    <property type="project" value="TreeGrafter"/>
</dbReference>